<sequence>MLVPLILNTLSLYFYYSSNLNSWGIELKYRKDNKLVGYNSHSEVHKLLSGSYCLELDWLPKS</sequence>
<proteinExistence type="predicted"/>
<dbReference type="Proteomes" id="UP000322667">
    <property type="component" value="Chromosome A05"/>
</dbReference>
<reference evidence="1 2" key="1">
    <citation type="submission" date="2019-07" db="EMBL/GenBank/DDBJ databases">
        <title>WGS assembly of Gossypium tomentosum.</title>
        <authorList>
            <person name="Chen Z.J."/>
            <person name="Sreedasyam A."/>
            <person name="Ando A."/>
            <person name="Song Q."/>
            <person name="De L."/>
            <person name="Hulse-Kemp A."/>
            <person name="Ding M."/>
            <person name="Ye W."/>
            <person name="Kirkbride R."/>
            <person name="Jenkins J."/>
            <person name="Plott C."/>
            <person name="Lovell J."/>
            <person name="Lin Y.-M."/>
            <person name="Vaughn R."/>
            <person name="Liu B."/>
            <person name="Li W."/>
            <person name="Simpson S."/>
            <person name="Scheffler B."/>
            <person name="Saski C."/>
            <person name="Grover C."/>
            <person name="Hu G."/>
            <person name="Conover J."/>
            <person name="Carlson J."/>
            <person name="Shu S."/>
            <person name="Boston L."/>
            <person name="Williams M."/>
            <person name="Peterson D."/>
            <person name="Mcgee K."/>
            <person name="Jones D."/>
            <person name="Wendel J."/>
            <person name="Stelly D."/>
            <person name="Grimwood J."/>
            <person name="Schmutz J."/>
        </authorList>
    </citation>
    <scope>NUCLEOTIDE SEQUENCE [LARGE SCALE GENOMIC DNA]</scope>
    <source>
        <strain evidence="1">7179.01</strain>
    </source>
</reference>
<protein>
    <submittedName>
        <fullName evidence="1">Uncharacterized protein</fullName>
    </submittedName>
</protein>
<name>A0A5D2QIZ5_GOSTO</name>
<dbReference type="AlphaFoldDB" id="A0A5D2QIZ5"/>
<keyword evidence="2" id="KW-1185">Reference proteome</keyword>
<gene>
    <name evidence="1" type="ORF">ES332_A05G259200v1</name>
</gene>
<evidence type="ECO:0000313" key="1">
    <source>
        <dbReference type="EMBL" id="TYI28651.1"/>
    </source>
</evidence>
<organism evidence="1 2">
    <name type="scientific">Gossypium tomentosum</name>
    <name type="common">Hawaiian cotton</name>
    <name type="synonym">Gossypium sandvicense</name>
    <dbReference type="NCBI Taxonomy" id="34277"/>
    <lineage>
        <taxon>Eukaryota</taxon>
        <taxon>Viridiplantae</taxon>
        <taxon>Streptophyta</taxon>
        <taxon>Embryophyta</taxon>
        <taxon>Tracheophyta</taxon>
        <taxon>Spermatophyta</taxon>
        <taxon>Magnoliopsida</taxon>
        <taxon>eudicotyledons</taxon>
        <taxon>Gunneridae</taxon>
        <taxon>Pentapetalae</taxon>
        <taxon>rosids</taxon>
        <taxon>malvids</taxon>
        <taxon>Malvales</taxon>
        <taxon>Malvaceae</taxon>
        <taxon>Malvoideae</taxon>
        <taxon>Gossypium</taxon>
    </lineage>
</organism>
<accession>A0A5D2QIZ5</accession>
<evidence type="ECO:0000313" key="2">
    <source>
        <dbReference type="Proteomes" id="UP000322667"/>
    </source>
</evidence>
<dbReference type="EMBL" id="CM017614">
    <property type="protein sequence ID" value="TYI28651.1"/>
    <property type="molecule type" value="Genomic_DNA"/>
</dbReference>